<gene>
    <name evidence="4" type="ORF">A3K01_00820</name>
</gene>
<dbReference type="AlphaFoldDB" id="A0A1F4XEY3"/>
<dbReference type="Pfam" id="PF00830">
    <property type="entry name" value="Ribosomal_L28"/>
    <property type="match status" value="1"/>
</dbReference>
<protein>
    <recommendedName>
        <fullName evidence="6">50S ribosomal protein L28</fullName>
    </recommendedName>
</protein>
<proteinExistence type="inferred from homology"/>
<reference evidence="4 5" key="1">
    <citation type="journal article" date="2016" name="Nat. Commun.">
        <title>Thousands of microbial genomes shed light on interconnected biogeochemical processes in an aquifer system.</title>
        <authorList>
            <person name="Anantharaman K."/>
            <person name="Brown C.T."/>
            <person name="Hug L.A."/>
            <person name="Sharon I."/>
            <person name="Castelle C.J."/>
            <person name="Probst A.J."/>
            <person name="Thomas B.C."/>
            <person name="Singh A."/>
            <person name="Wilkins M.J."/>
            <person name="Karaoz U."/>
            <person name="Brodie E.L."/>
            <person name="Williams K.H."/>
            <person name="Hubbard S.S."/>
            <person name="Banfield J.F."/>
        </authorList>
    </citation>
    <scope>NUCLEOTIDE SEQUENCE [LARGE SCALE GENOMIC DNA]</scope>
</reference>
<dbReference type="EMBL" id="MEWJ01000019">
    <property type="protein sequence ID" value="OGC80228.1"/>
    <property type="molecule type" value="Genomic_DNA"/>
</dbReference>
<dbReference type="GO" id="GO:0005840">
    <property type="term" value="C:ribosome"/>
    <property type="evidence" value="ECO:0007669"/>
    <property type="project" value="UniProtKB-KW"/>
</dbReference>
<evidence type="ECO:0000313" key="4">
    <source>
        <dbReference type="EMBL" id="OGC80228.1"/>
    </source>
</evidence>
<evidence type="ECO:0000313" key="5">
    <source>
        <dbReference type="Proteomes" id="UP000177845"/>
    </source>
</evidence>
<dbReference type="InterPro" id="IPR026569">
    <property type="entry name" value="Ribosomal_bL28"/>
</dbReference>
<accession>A0A1F4XEY3</accession>
<keyword evidence="3" id="KW-0687">Ribonucleoprotein</keyword>
<dbReference type="Proteomes" id="UP000177845">
    <property type="component" value="Unassembled WGS sequence"/>
</dbReference>
<dbReference type="Gene3D" id="2.30.170.40">
    <property type="entry name" value="Ribosomal protein L28/L24"/>
    <property type="match status" value="1"/>
</dbReference>
<evidence type="ECO:0000256" key="1">
    <source>
        <dbReference type="ARBA" id="ARBA00008760"/>
    </source>
</evidence>
<name>A0A1F4XEY3_UNCKA</name>
<organism evidence="4 5">
    <name type="scientific">candidate division WWE3 bacterium RIFOXYD1_FULL_43_17</name>
    <dbReference type="NCBI Taxonomy" id="1802652"/>
    <lineage>
        <taxon>Bacteria</taxon>
        <taxon>Katanobacteria</taxon>
    </lineage>
</organism>
<sequence length="82" mass="9190">MSRMCDFCGKTYQQGNLVPRGVGNRVTRRTTNKRKANLRNKRLQIDGRTVRVTICASCLKRLKKDIKEANAALVQAQAQVAA</sequence>
<comment type="caution">
    <text evidence="4">The sequence shown here is derived from an EMBL/GenBank/DDBJ whole genome shotgun (WGS) entry which is preliminary data.</text>
</comment>
<keyword evidence="2" id="KW-0689">Ribosomal protein</keyword>
<dbReference type="GO" id="GO:0003735">
    <property type="term" value="F:structural constituent of ribosome"/>
    <property type="evidence" value="ECO:0007669"/>
    <property type="project" value="InterPro"/>
</dbReference>
<evidence type="ECO:0000256" key="3">
    <source>
        <dbReference type="ARBA" id="ARBA00023274"/>
    </source>
</evidence>
<dbReference type="InterPro" id="IPR037147">
    <property type="entry name" value="Ribosomal_bL28_sf"/>
</dbReference>
<comment type="similarity">
    <text evidence="1">Belongs to the bacterial ribosomal protein bL28 family.</text>
</comment>
<dbReference type="GO" id="GO:1990904">
    <property type="term" value="C:ribonucleoprotein complex"/>
    <property type="evidence" value="ECO:0007669"/>
    <property type="project" value="UniProtKB-KW"/>
</dbReference>
<evidence type="ECO:0008006" key="6">
    <source>
        <dbReference type="Google" id="ProtNLM"/>
    </source>
</evidence>
<evidence type="ECO:0000256" key="2">
    <source>
        <dbReference type="ARBA" id="ARBA00022980"/>
    </source>
</evidence>
<dbReference type="InterPro" id="IPR034704">
    <property type="entry name" value="Ribosomal_bL28/bL31-like_sf"/>
</dbReference>
<dbReference type="SUPFAM" id="SSF143800">
    <property type="entry name" value="L28p-like"/>
    <property type="match status" value="1"/>
</dbReference>